<dbReference type="RefSeq" id="WP_160834757.1">
    <property type="nucleotide sequence ID" value="NZ_WMET01000001.1"/>
</dbReference>
<evidence type="ECO:0000313" key="1">
    <source>
        <dbReference type="EMBL" id="MYL18272.1"/>
    </source>
</evidence>
<reference evidence="1 2" key="1">
    <citation type="submission" date="2019-11" db="EMBL/GenBank/DDBJ databases">
        <title>Genome sequences of 17 halophilic strains isolated from different environments.</title>
        <authorList>
            <person name="Furrow R.E."/>
        </authorList>
    </citation>
    <scope>NUCLEOTIDE SEQUENCE [LARGE SCALE GENOMIC DNA]</scope>
    <source>
        <strain evidence="1 2">22511_23_Filter</strain>
    </source>
</reference>
<dbReference type="OrthoDB" id="2969202at2"/>
<proteinExistence type="predicted"/>
<dbReference type="Proteomes" id="UP000460949">
    <property type="component" value="Unassembled WGS sequence"/>
</dbReference>
<organism evidence="1 2">
    <name type="scientific">Halobacillus litoralis</name>
    <dbReference type="NCBI Taxonomy" id="45668"/>
    <lineage>
        <taxon>Bacteria</taxon>
        <taxon>Bacillati</taxon>
        <taxon>Bacillota</taxon>
        <taxon>Bacilli</taxon>
        <taxon>Bacillales</taxon>
        <taxon>Bacillaceae</taxon>
        <taxon>Halobacillus</taxon>
    </lineage>
</organism>
<gene>
    <name evidence="1" type="ORF">GLW04_00125</name>
</gene>
<sequence length="172" mass="20038">MSRFVKGTSILGIALLGFGVWQLTEMDRENHGETESAQTIIQQDQSYEKVFIEQEEETEEDRPDHTRVDNQMLETIEANDEMKELVSGLGQGVTEDLNDLEAETDEQWKTIEKDTKQKREMLKRLIELTDDKKIEQMASSAEAKLDRMMEDKRIDFYKEAVISFRLISERLS</sequence>
<dbReference type="AlphaFoldDB" id="A0A845DPH2"/>
<protein>
    <submittedName>
        <fullName evidence="1">Uncharacterized protein</fullName>
    </submittedName>
</protein>
<evidence type="ECO:0000313" key="2">
    <source>
        <dbReference type="Proteomes" id="UP000460949"/>
    </source>
</evidence>
<dbReference type="EMBL" id="WMET01000001">
    <property type="protein sequence ID" value="MYL18272.1"/>
    <property type="molecule type" value="Genomic_DNA"/>
</dbReference>
<accession>A0A845DPH2</accession>
<name>A0A845DPH2_9BACI</name>
<comment type="caution">
    <text evidence="1">The sequence shown here is derived from an EMBL/GenBank/DDBJ whole genome shotgun (WGS) entry which is preliminary data.</text>
</comment>